<dbReference type="InterPro" id="IPR050093">
    <property type="entry name" value="ABC_SmlMolc_Importer"/>
</dbReference>
<dbReference type="InterPro" id="IPR003439">
    <property type="entry name" value="ABC_transporter-like_ATP-bd"/>
</dbReference>
<keyword evidence="2" id="KW-0547">Nucleotide-binding</keyword>
<feature type="domain" description="ABC transporter" evidence="4">
    <location>
        <begin position="2"/>
        <end position="232"/>
    </location>
</feature>
<accession>A0ABR7G5U4</accession>
<dbReference type="Gene3D" id="3.40.50.300">
    <property type="entry name" value="P-loop containing nucleotide triphosphate hydrolases"/>
    <property type="match status" value="1"/>
</dbReference>
<dbReference type="SMART" id="SM00382">
    <property type="entry name" value="AAA"/>
    <property type="match status" value="1"/>
</dbReference>
<proteinExistence type="predicted"/>
<dbReference type="EMBL" id="JACOPE010000001">
    <property type="protein sequence ID" value="MBC5682805.1"/>
    <property type="molecule type" value="Genomic_DNA"/>
</dbReference>
<name>A0ABR7G5U4_9FIRM</name>
<evidence type="ECO:0000256" key="1">
    <source>
        <dbReference type="ARBA" id="ARBA00022448"/>
    </source>
</evidence>
<dbReference type="InterPro" id="IPR003593">
    <property type="entry name" value="AAA+_ATPase"/>
</dbReference>
<evidence type="ECO:0000313" key="6">
    <source>
        <dbReference type="Proteomes" id="UP000631576"/>
    </source>
</evidence>
<dbReference type="PANTHER" id="PTHR42781:SF4">
    <property type="entry name" value="SPERMIDINE_PUTRESCINE IMPORT ATP-BINDING PROTEIN POTA"/>
    <property type="match status" value="1"/>
</dbReference>
<organism evidence="5 6">
    <name type="scientific">Ruminococcus hominis</name>
    <dbReference type="NCBI Taxonomy" id="2763065"/>
    <lineage>
        <taxon>Bacteria</taxon>
        <taxon>Bacillati</taxon>
        <taxon>Bacillota</taxon>
        <taxon>Clostridia</taxon>
        <taxon>Eubacteriales</taxon>
        <taxon>Oscillospiraceae</taxon>
        <taxon>Ruminococcus</taxon>
    </lineage>
</organism>
<dbReference type="Proteomes" id="UP000631576">
    <property type="component" value="Unassembled WGS sequence"/>
</dbReference>
<keyword evidence="1" id="KW-0813">Transport</keyword>
<reference evidence="5 6" key="1">
    <citation type="submission" date="2020-08" db="EMBL/GenBank/DDBJ databases">
        <title>Genome public.</title>
        <authorList>
            <person name="Liu C."/>
            <person name="Sun Q."/>
        </authorList>
    </citation>
    <scope>NUCLEOTIDE SEQUENCE [LARGE SCALE GENOMIC DNA]</scope>
    <source>
        <strain evidence="5 6">NSJ-13</strain>
    </source>
</reference>
<dbReference type="RefSeq" id="WP_186864659.1">
    <property type="nucleotide sequence ID" value="NZ_JACOPE010000001.1"/>
</dbReference>
<comment type="caution">
    <text evidence="5">The sequence shown here is derived from an EMBL/GenBank/DDBJ whole genome shotgun (WGS) entry which is preliminary data.</text>
</comment>
<keyword evidence="6" id="KW-1185">Reference proteome</keyword>
<evidence type="ECO:0000256" key="2">
    <source>
        <dbReference type="ARBA" id="ARBA00022741"/>
    </source>
</evidence>
<dbReference type="PROSITE" id="PS00211">
    <property type="entry name" value="ABC_TRANSPORTER_1"/>
    <property type="match status" value="1"/>
</dbReference>
<evidence type="ECO:0000259" key="4">
    <source>
        <dbReference type="PROSITE" id="PS50893"/>
    </source>
</evidence>
<dbReference type="SUPFAM" id="SSF52540">
    <property type="entry name" value="P-loop containing nucleoside triphosphate hydrolases"/>
    <property type="match status" value="1"/>
</dbReference>
<dbReference type="Pfam" id="PF00005">
    <property type="entry name" value="ABC_tran"/>
    <property type="match status" value="1"/>
</dbReference>
<sequence>MAISVDVQKKLGEFELNVKFESTSKRIGILGASGCGKSMTLKSIAGIETPTEGKIQIGEHVLFDSKNKVNLKPQKRKIGYLFQNYALFPTMTVAQNIAAGLKGSKQEKEKRVREMAEKFQIQELLKRLPGQLSGGQQQRVALARIMAYSPDVILLDEPFSALDVFLKDHLQQELEELLKDYEGTVIMVSHSRDEVYRFCEELLILDQGSVITAGKTKVIFSNPQYRAAAKLTGCKNFAEMQYTESPNKIILPDWGVTLQLKKEVPKGCTCIGYRAHDFVPIWGEKKENCIEVRLKSMSELPFENQYYLNPANPKTPSICWFVQREKENVVETNGLPEYLQITEERLMFLK</sequence>
<gene>
    <name evidence="5" type="ORF">H8S40_04345</name>
</gene>
<dbReference type="InterPro" id="IPR017871">
    <property type="entry name" value="ABC_transporter-like_CS"/>
</dbReference>
<dbReference type="PANTHER" id="PTHR42781">
    <property type="entry name" value="SPERMIDINE/PUTRESCINE IMPORT ATP-BINDING PROTEIN POTA"/>
    <property type="match status" value="1"/>
</dbReference>
<keyword evidence="3 5" id="KW-0067">ATP-binding</keyword>
<dbReference type="PROSITE" id="PS50893">
    <property type="entry name" value="ABC_TRANSPORTER_2"/>
    <property type="match status" value="1"/>
</dbReference>
<evidence type="ECO:0000313" key="5">
    <source>
        <dbReference type="EMBL" id="MBC5682805.1"/>
    </source>
</evidence>
<protein>
    <submittedName>
        <fullName evidence="5">ATP-binding cassette domain-containing protein</fullName>
    </submittedName>
</protein>
<dbReference type="GO" id="GO:0005524">
    <property type="term" value="F:ATP binding"/>
    <property type="evidence" value="ECO:0007669"/>
    <property type="project" value="UniProtKB-KW"/>
</dbReference>
<dbReference type="InterPro" id="IPR027417">
    <property type="entry name" value="P-loop_NTPase"/>
</dbReference>
<evidence type="ECO:0000256" key="3">
    <source>
        <dbReference type="ARBA" id="ARBA00022840"/>
    </source>
</evidence>